<accession>A0ABV5TKY3</accession>
<keyword evidence="4" id="KW-1185">Reference proteome</keyword>
<dbReference type="RefSeq" id="WP_386161079.1">
    <property type="nucleotide sequence ID" value="NZ_JBHMBS010000018.1"/>
</dbReference>
<comment type="caution">
    <text evidence="3">The sequence shown here is derived from an EMBL/GenBank/DDBJ whole genome shotgun (WGS) entry which is preliminary data.</text>
</comment>
<feature type="compositionally biased region" description="Gly residues" evidence="1">
    <location>
        <begin position="39"/>
        <end position="62"/>
    </location>
</feature>
<dbReference type="SUPFAM" id="SSF52540">
    <property type="entry name" value="P-loop containing nucleoside triphosphate hydrolases"/>
    <property type="match status" value="1"/>
</dbReference>
<dbReference type="InterPro" id="IPR027417">
    <property type="entry name" value="P-loop_NTPase"/>
</dbReference>
<feature type="domain" description="AAA+ ATPase" evidence="2">
    <location>
        <begin position="97"/>
        <end position="265"/>
    </location>
</feature>
<dbReference type="SMART" id="SM00382">
    <property type="entry name" value="AAA"/>
    <property type="match status" value="1"/>
</dbReference>
<evidence type="ECO:0000313" key="3">
    <source>
        <dbReference type="EMBL" id="MFB9679768.1"/>
    </source>
</evidence>
<dbReference type="EMBL" id="JBHMBS010000018">
    <property type="protein sequence ID" value="MFB9679768.1"/>
    <property type="molecule type" value="Genomic_DNA"/>
</dbReference>
<evidence type="ECO:0000256" key="1">
    <source>
        <dbReference type="SAM" id="MobiDB-lite"/>
    </source>
</evidence>
<gene>
    <name evidence="3" type="ORF">ACFFRH_30150</name>
</gene>
<reference evidence="3 4" key="1">
    <citation type="submission" date="2024-09" db="EMBL/GenBank/DDBJ databases">
        <authorList>
            <person name="Sun Q."/>
            <person name="Mori K."/>
        </authorList>
    </citation>
    <scope>NUCLEOTIDE SEQUENCE [LARGE SCALE GENOMIC DNA]</scope>
    <source>
        <strain evidence="3 4">JCM 3028</strain>
    </source>
</reference>
<evidence type="ECO:0000313" key="4">
    <source>
        <dbReference type="Proteomes" id="UP001589610"/>
    </source>
</evidence>
<dbReference type="PANTHER" id="PTHR42759:SF1">
    <property type="entry name" value="MAGNESIUM-CHELATASE SUBUNIT CHLD"/>
    <property type="match status" value="1"/>
</dbReference>
<organism evidence="3 4">
    <name type="scientific">Streptosporangium vulgare</name>
    <dbReference type="NCBI Taxonomy" id="46190"/>
    <lineage>
        <taxon>Bacteria</taxon>
        <taxon>Bacillati</taxon>
        <taxon>Actinomycetota</taxon>
        <taxon>Actinomycetes</taxon>
        <taxon>Streptosporangiales</taxon>
        <taxon>Streptosporangiaceae</taxon>
        <taxon>Streptosporangium</taxon>
    </lineage>
</organism>
<dbReference type="PANTHER" id="PTHR42759">
    <property type="entry name" value="MOXR FAMILY PROTEIN"/>
    <property type="match status" value="1"/>
</dbReference>
<sequence length="350" mass="37253">MPGEVLPAPGGSFSVPGDSSASGRASSASGGTSSVSDGGSPGAGGGSPRAGGGSPGAGGGSSVGRLLDERALAAALEREGYFADEGLCTAVHLALRLGRPLLLEGEPGVGKTEIATVLSRVVGRELIRLQCFEGLDSGQALYEWDYPKQLLQVRVAESRGQEVGDLYREEFLLRRPLLRALEADRGAVLLIDEIDRADSEFEAFLLEFLGDFQITVPELGTIRARTPPVVVLTSNRTRELHDALKRRCLYHWIAFPEVDRERAILRAAVPGLEERAAEGLVRAVQRVRGLPLLKRPGIAESVEWARGAVALAEGGSPWPVALRRALGLLIKDEEDTRLLAGHAEELFGDA</sequence>
<evidence type="ECO:0000259" key="2">
    <source>
        <dbReference type="SMART" id="SM00382"/>
    </source>
</evidence>
<dbReference type="InterPro" id="IPR050764">
    <property type="entry name" value="CbbQ/NirQ/NorQ/GpvN"/>
</dbReference>
<dbReference type="InterPro" id="IPR003593">
    <property type="entry name" value="AAA+_ATPase"/>
</dbReference>
<proteinExistence type="predicted"/>
<dbReference type="InterPro" id="IPR011704">
    <property type="entry name" value="ATPase_dyneun-rel_AAA"/>
</dbReference>
<feature type="region of interest" description="Disordered" evidence="1">
    <location>
        <begin position="1"/>
        <end position="62"/>
    </location>
</feature>
<dbReference type="Proteomes" id="UP001589610">
    <property type="component" value="Unassembled WGS sequence"/>
</dbReference>
<name>A0ABV5TKY3_9ACTN</name>
<dbReference type="CDD" id="cd00009">
    <property type="entry name" value="AAA"/>
    <property type="match status" value="1"/>
</dbReference>
<protein>
    <submittedName>
        <fullName evidence="3">AAA family ATPase</fullName>
    </submittedName>
</protein>
<dbReference type="Gene3D" id="3.40.50.300">
    <property type="entry name" value="P-loop containing nucleotide triphosphate hydrolases"/>
    <property type="match status" value="1"/>
</dbReference>
<feature type="compositionally biased region" description="Low complexity" evidence="1">
    <location>
        <begin position="17"/>
        <end position="38"/>
    </location>
</feature>
<dbReference type="Pfam" id="PF07728">
    <property type="entry name" value="AAA_5"/>
    <property type="match status" value="1"/>
</dbReference>